<organism evidence="7 8">
    <name type="scientific">Fragilariopsis cylindrus CCMP1102</name>
    <dbReference type="NCBI Taxonomy" id="635003"/>
    <lineage>
        <taxon>Eukaryota</taxon>
        <taxon>Sar</taxon>
        <taxon>Stramenopiles</taxon>
        <taxon>Ochrophyta</taxon>
        <taxon>Bacillariophyta</taxon>
        <taxon>Bacillariophyceae</taxon>
        <taxon>Bacillariophycidae</taxon>
        <taxon>Bacillariales</taxon>
        <taxon>Bacillariaceae</taxon>
        <taxon>Fragilariopsis</taxon>
    </lineage>
</organism>
<feature type="region of interest" description="Disordered" evidence="5">
    <location>
        <begin position="78"/>
        <end position="104"/>
    </location>
</feature>
<evidence type="ECO:0000256" key="3">
    <source>
        <dbReference type="ARBA" id="ARBA00023172"/>
    </source>
</evidence>
<evidence type="ECO:0000313" key="8">
    <source>
        <dbReference type="Proteomes" id="UP000095751"/>
    </source>
</evidence>
<dbReference type="KEGG" id="fcy:FRACYDRAFT_183986"/>
<dbReference type="InterPro" id="IPR007232">
    <property type="entry name" value="Rad52_Rad59_Rad22"/>
</dbReference>
<accession>A0A1E7FI02</accession>
<keyword evidence="8" id="KW-1185">Reference proteome</keyword>
<dbReference type="GO" id="GO:0005634">
    <property type="term" value="C:nucleus"/>
    <property type="evidence" value="ECO:0007669"/>
    <property type="project" value="TreeGrafter"/>
</dbReference>
<proteinExistence type="inferred from homology"/>
<keyword evidence="3" id="KW-0233">DNA recombination</keyword>
<keyword evidence="2" id="KW-0227">DNA damage</keyword>
<keyword evidence="6" id="KW-0472">Membrane</keyword>
<feature type="compositionally biased region" description="Low complexity" evidence="5">
    <location>
        <begin position="13"/>
        <end position="41"/>
    </location>
</feature>
<gene>
    <name evidence="7" type="primary">Rad52a</name>
    <name evidence="7" type="ORF">FRACYDRAFT_183986</name>
</gene>
<evidence type="ECO:0000256" key="2">
    <source>
        <dbReference type="ARBA" id="ARBA00022763"/>
    </source>
</evidence>
<keyword evidence="6" id="KW-0812">Transmembrane</keyword>
<dbReference type="Proteomes" id="UP000095751">
    <property type="component" value="Unassembled WGS sequence"/>
</dbReference>
<evidence type="ECO:0000256" key="6">
    <source>
        <dbReference type="SAM" id="Phobius"/>
    </source>
</evidence>
<dbReference type="GO" id="GO:0006312">
    <property type="term" value="P:mitotic recombination"/>
    <property type="evidence" value="ECO:0007669"/>
    <property type="project" value="TreeGrafter"/>
</dbReference>
<keyword evidence="4" id="KW-0234">DNA repair</keyword>
<comment type="similarity">
    <text evidence="1">Belongs to the RAD52 family.</text>
</comment>
<dbReference type="PANTHER" id="PTHR12132">
    <property type="entry name" value="DNA REPAIR AND RECOMBINATION PROTEIN RAD52, RAD59"/>
    <property type="match status" value="1"/>
</dbReference>
<name>A0A1E7FI02_9STRA</name>
<dbReference type="OrthoDB" id="206565at2759"/>
<feature type="transmembrane region" description="Helical" evidence="6">
    <location>
        <begin position="269"/>
        <end position="296"/>
    </location>
</feature>
<dbReference type="Gene3D" id="3.30.390.80">
    <property type="entry name" value="DNA repair protein Rad52/59/22"/>
    <property type="match status" value="1"/>
</dbReference>
<dbReference type="GO" id="GO:0045002">
    <property type="term" value="P:double-strand break repair via single-strand annealing"/>
    <property type="evidence" value="ECO:0007669"/>
    <property type="project" value="TreeGrafter"/>
</dbReference>
<keyword evidence="6" id="KW-1133">Transmembrane helix</keyword>
<evidence type="ECO:0000256" key="5">
    <source>
        <dbReference type="SAM" id="MobiDB-lite"/>
    </source>
</evidence>
<evidence type="ECO:0000256" key="1">
    <source>
        <dbReference type="ARBA" id="ARBA00006638"/>
    </source>
</evidence>
<dbReference type="SUPFAM" id="SSF54768">
    <property type="entry name" value="dsRNA-binding domain-like"/>
    <property type="match status" value="1"/>
</dbReference>
<reference evidence="7 8" key="1">
    <citation type="submission" date="2016-09" db="EMBL/GenBank/DDBJ databases">
        <title>Extensive genetic diversity and differential bi-allelic expression allows diatom success in the polar Southern Ocean.</title>
        <authorList>
            <consortium name="DOE Joint Genome Institute"/>
            <person name="Mock T."/>
            <person name="Otillar R.P."/>
            <person name="Strauss J."/>
            <person name="Dupont C."/>
            <person name="Frickenhaus S."/>
            <person name="Maumus F."/>
            <person name="Mcmullan M."/>
            <person name="Sanges R."/>
            <person name="Schmutz J."/>
            <person name="Toseland A."/>
            <person name="Valas R."/>
            <person name="Veluchamy A."/>
            <person name="Ward B.J."/>
            <person name="Allen A."/>
            <person name="Barry K."/>
            <person name="Falciatore A."/>
            <person name="Ferrante M."/>
            <person name="Fortunato A.E."/>
            <person name="Gloeckner G."/>
            <person name="Gruber A."/>
            <person name="Hipkin R."/>
            <person name="Janech M."/>
            <person name="Kroth P."/>
            <person name="Leese F."/>
            <person name="Lindquist E."/>
            <person name="Lyon B.R."/>
            <person name="Martin J."/>
            <person name="Mayer C."/>
            <person name="Parker M."/>
            <person name="Quesneville H."/>
            <person name="Raymond J."/>
            <person name="Uhlig C."/>
            <person name="Valentin K.U."/>
            <person name="Worden A.Z."/>
            <person name="Armbrust E.V."/>
            <person name="Bowler C."/>
            <person name="Green B."/>
            <person name="Moulton V."/>
            <person name="Van Oosterhout C."/>
            <person name="Grigoriev I."/>
        </authorList>
    </citation>
    <scope>NUCLEOTIDE SEQUENCE [LARGE SCALE GENOMIC DNA]</scope>
    <source>
        <strain evidence="7 8">CCMP1102</strain>
    </source>
</reference>
<dbReference type="Pfam" id="PF04098">
    <property type="entry name" value="Rad52_Rad22"/>
    <property type="match status" value="1"/>
</dbReference>
<dbReference type="InterPro" id="IPR041247">
    <property type="entry name" value="Rad52_fam"/>
</dbReference>
<sequence length="312" mass="34142">MSSSYNFSKSEQHQQQQLQHHHGQQQQSTSSLLPSSVPSSSNTLIGPTLDATTTTNNTNISVAVDENVVVRDYVPPGIIRSPLPNNNKGKNNNSNVDGSDPHHHNNLAAKQVQWVYNPADGSILTDHNNMPVSVDRLLATKPLRHELSSRPGPGNKKLTYLSGEGVSRTLNDVFGFDGWDLDIQNVSREACTKDAKTSKHSVVYTARVRLTHKASGAYKEDCGAGDSTDRNFGTAISHALKASITDAMKRAARHFGKASCNTVHVLNCILTLVVVVVVVVVVVLSVISQHLCYMIFYFHRGQTGEFIISREF</sequence>
<protein>
    <submittedName>
        <fullName evidence="7">DsRNA-binding domain-like protein</fullName>
    </submittedName>
</protein>
<dbReference type="PANTHER" id="PTHR12132:SF1">
    <property type="entry name" value="DNA REPAIR PROTEIN RAD52 HOMOLOG"/>
    <property type="match status" value="1"/>
</dbReference>
<evidence type="ECO:0000256" key="4">
    <source>
        <dbReference type="ARBA" id="ARBA00023204"/>
    </source>
</evidence>
<dbReference type="InterPro" id="IPR042525">
    <property type="entry name" value="Rad52_Rad59_Rad22_sf"/>
</dbReference>
<dbReference type="GO" id="GO:0000724">
    <property type="term" value="P:double-strand break repair via homologous recombination"/>
    <property type="evidence" value="ECO:0007669"/>
    <property type="project" value="TreeGrafter"/>
</dbReference>
<feature type="compositionally biased region" description="Low complexity" evidence="5">
    <location>
        <begin position="85"/>
        <end position="98"/>
    </location>
</feature>
<dbReference type="EMBL" id="KV784357">
    <property type="protein sequence ID" value="OEU17802.1"/>
    <property type="molecule type" value="Genomic_DNA"/>
</dbReference>
<feature type="region of interest" description="Disordered" evidence="5">
    <location>
        <begin position="1"/>
        <end position="55"/>
    </location>
</feature>
<evidence type="ECO:0000313" key="7">
    <source>
        <dbReference type="EMBL" id="OEU17802.1"/>
    </source>
</evidence>
<dbReference type="InParanoid" id="A0A1E7FI02"/>
<dbReference type="AlphaFoldDB" id="A0A1E7FI02"/>